<evidence type="ECO:0000256" key="1">
    <source>
        <dbReference type="SAM" id="MobiDB-lite"/>
    </source>
</evidence>
<keyword evidence="3" id="KW-1185">Reference proteome</keyword>
<reference evidence="2" key="1">
    <citation type="submission" date="2023-04" db="EMBL/GenBank/DDBJ databases">
        <title>Candida boidinii NBRC 10035.</title>
        <authorList>
            <person name="Ichikawa N."/>
            <person name="Sato H."/>
            <person name="Tonouchi N."/>
        </authorList>
    </citation>
    <scope>NUCLEOTIDE SEQUENCE</scope>
    <source>
        <strain evidence="2">NBRC 10035</strain>
    </source>
</reference>
<dbReference type="AlphaFoldDB" id="A0A9W6SUX0"/>
<feature type="region of interest" description="Disordered" evidence="1">
    <location>
        <begin position="1"/>
        <end position="69"/>
    </location>
</feature>
<sequence length="403" mass="42739">MQRDSETVSDTLSESSSHSIPVAKPILSTSAAPSSEVNSTPVPSEHTISIDTESESSKLSSTSTSSFTEHDYSTYDSFNRVTETETVCNRCTESSSSGIFEPSVTTSFSSSIFFSSLIPLPDKSSYASPTTVSSAVISSSISIAAELSSISSSISITAELSSSASSFESYKISSYSSSVTLPVPEASSLTAIASSSAEAPDCDYPDNTGECILPIDTPSSSLVSSYPITIFSNSETIETEITQEQTPATVTETCSDSTCQHSYVSLTTQINKEVADSTTTQATISTSVLGFSEEVTSPLSTNYTTLLTTTNKATVITKVEETSSEDVIRESSSEITTQPEYPSESFSTSVTSTTIKSIPLELTKTFSQGDFTISTVSNFGSSNKELRNFSHLLFSLLSILFVI</sequence>
<feature type="compositionally biased region" description="Polar residues" evidence="1">
    <location>
        <begin position="8"/>
        <end position="19"/>
    </location>
</feature>
<feature type="region of interest" description="Disordered" evidence="1">
    <location>
        <begin position="326"/>
        <end position="347"/>
    </location>
</feature>
<evidence type="ECO:0000313" key="2">
    <source>
        <dbReference type="EMBL" id="GME66761.1"/>
    </source>
</evidence>
<proteinExistence type="predicted"/>
<name>A0A9W6SUX0_CANBO</name>
<comment type="caution">
    <text evidence="2">The sequence shown here is derived from an EMBL/GenBank/DDBJ whole genome shotgun (WGS) entry which is preliminary data.</text>
</comment>
<dbReference type="Proteomes" id="UP001165120">
    <property type="component" value="Unassembled WGS sequence"/>
</dbReference>
<evidence type="ECO:0000313" key="3">
    <source>
        <dbReference type="Proteomes" id="UP001165120"/>
    </source>
</evidence>
<feature type="compositionally biased region" description="Polar residues" evidence="1">
    <location>
        <begin position="27"/>
        <end position="51"/>
    </location>
</feature>
<dbReference type="EMBL" id="BSXN01000035">
    <property type="protein sequence ID" value="GME66761.1"/>
    <property type="molecule type" value="Genomic_DNA"/>
</dbReference>
<organism evidence="2 3">
    <name type="scientific">Candida boidinii</name>
    <name type="common">Yeast</name>
    <dbReference type="NCBI Taxonomy" id="5477"/>
    <lineage>
        <taxon>Eukaryota</taxon>
        <taxon>Fungi</taxon>
        <taxon>Dikarya</taxon>
        <taxon>Ascomycota</taxon>
        <taxon>Saccharomycotina</taxon>
        <taxon>Pichiomycetes</taxon>
        <taxon>Pichiales</taxon>
        <taxon>Pichiaceae</taxon>
        <taxon>Ogataea</taxon>
        <taxon>Ogataea/Candida clade</taxon>
    </lineage>
</organism>
<gene>
    <name evidence="2" type="ORF">Cboi02_000020600</name>
</gene>
<accession>A0A9W6SUX0</accession>
<feature type="compositionally biased region" description="Low complexity" evidence="1">
    <location>
        <begin position="57"/>
        <end position="67"/>
    </location>
</feature>
<protein>
    <submittedName>
        <fullName evidence="2">Unnamed protein product</fullName>
    </submittedName>
</protein>